<dbReference type="GO" id="GO:0004672">
    <property type="term" value="F:protein kinase activity"/>
    <property type="evidence" value="ECO:0007669"/>
    <property type="project" value="InterPro"/>
</dbReference>
<dbReference type="PROSITE" id="PS50011">
    <property type="entry name" value="PROTEIN_KINASE_DOM"/>
    <property type="match status" value="1"/>
</dbReference>
<reference evidence="5" key="1">
    <citation type="submission" date="2020-02" db="EMBL/GenBank/DDBJ databases">
        <title>Relaxed selection underlies rapid genomic changes in the transitions from sociality to social parasitism in ants.</title>
        <authorList>
            <person name="Bi X."/>
        </authorList>
    </citation>
    <scope>NUCLEOTIDE SEQUENCE</scope>
    <source>
        <strain evidence="5">BGI-DK2013a</strain>
        <tissue evidence="5">Whole body</tissue>
    </source>
</reference>
<comment type="caution">
    <text evidence="5">The sequence shown here is derived from an EMBL/GenBank/DDBJ whole genome shotgun (WGS) entry which is preliminary data.</text>
</comment>
<protein>
    <submittedName>
        <fullName evidence="5">TEX14 kinase</fullName>
    </submittedName>
</protein>
<dbReference type="PANTHER" id="PTHR23060">
    <property type="entry name" value="TESTIS EXPRESSED GENE 14"/>
    <property type="match status" value="1"/>
</dbReference>
<feature type="compositionally biased region" description="Polar residues" evidence="2">
    <location>
        <begin position="849"/>
        <end position="858"/>
    </location>
</feature>
<evidence type="ECO:0000313" key="5">
    <source>
        <dbReference type="EMBL" id="KAG5307973.1"/>
    </source>
</evidence>
<dbReference type="GO" id="GO:0008608">
    <property type="term" value="P:attachment of spindle microtubules to kinetochore"/>
    <property type="evidence" value="ECO:0007669"/>
    <property type="project" value="InterPro"/>
</dbReference>
<dbReference type="Proteomes" id="UP000667349">
    <property type="component" value="Unassembled WGS sequence"/>
</dbReference>
<feature type="chain" id="PRO_5032888234" evidence="3">
    <location>
        <begin position="19"/>
        <end position="964"/>
    </location>
</feature>
<organism evidence="5 6">
    <name type="scientific">Acromyrmex insinuator</name>
    <dbReference type="NCBI Taxonomy" id="230686"/>
    <lineage>
        <taxon>Eukaryota</taxon>
        <taxon>Metazoa</taxon>
        <taxon>Ecdysozoa</taxon>
        <taxon>Arthropoda</taxon>
        <taxon>Hexapoda</taxon>
        <taxon>Insecta</taxon>
        <taxon>Pterygota</taxon>
        <taxon>Neoptera</taxon>
        <taxon>Endopterygota</taxon>
        <taxon>Hymenoptera</taxon>
        <taxon>Apocrita</taxon>
        <taxon>Aculeata</taxon>
        <taxon>Formicoidea</taxon>
        <taxon>Formicidae</taxon>
        <taxon>Myrmicinae</taxon>
        <taxon>Acromyrmex</taxon>
    </lineage>
</organism>
<feature type="domain" description="Protein kinase" evidence="4">
    <location>
        <begin position="133"/>
        <end position="406"/>
    </location>
</feature>
<dbReference type="InterPro" id="IPR000719">
    <property type="entry name" value="Prot_kinase_dom"/>
</dbReference>
<feature type="coiled-coil region" evidence="1">
    <location>
        <begin position="522"/>
        <end position="549"/>
    </location>
</feature>
<keyword evidence="3" id="KW-0732">Signal</keyword>
<dbReference type="Gene3D" id="1.10.510.10">
    <property type="entry name" value="Transferase(Phosphotransferase) domain 1"/>
    <property type="match status" value="1"/>
</dbReference>
<dbReference type="GO" id="GO:0043063">
    <property type="term" value="P:intercellular bridge organization"/>
    <property type="evidence" value="ECO:0007669"/>
    <property type="project" value="InterPro"/>
</dbReference>
<dbReference type="GO" id="GO:0007094">
    <property type="term" value="P:mitotic spindle assembly checkpoint signaling"/>
    <property type="evidence" value="ECO:0007669"/>
    <property type="project" value="InterPro"/>
</dbReference>
<proteinExistence type="predicted"/>
<evidence type="ECO:0000256" key="1">
    <source>
        <dbReference type="SAM" id="Coils"/>
    </source>
</evidence>
<dbReference type="InterPro" id="IPR039339">
    <property type="entry name" value="Tex14"/>
</dbReference>
<keyword evidence="5" id="KW-0808">Transferase</keyword>
<dbReference type="GO" id="GO:0051306">
    <property type="term" value="P:mitotic sister chromatid separation"/>
    <property type="evidence" value="ECO:0007669"/>
    <property type="project" value="InterPro"/>
</dbReference>
<dbReference type="GO" id="GO:0000776">
    <property type="term" value="C:kinetochore"/>
    <property type="evidence" value="ECO:0007669"/>
    <property type="project" value="TreeGrafter"/>
</dbReference>
<dbReference type="SMART" id="SM00220">
    <property type="entry name" value="S_TKc"/>
    <property type="match status" value="1"/>
</dbReference>
<dbReference type="AlphaFoldDB" id="A0A836ETU8"/>
<evidence type="ECO:0000256" key="2">
    <source>
        <dbReference type="SAM" id="MobiDB-lite"/>
    </source>
</evidence>
<dbReference type="PANTHER" id="PTHR23060:SF3">
    <property type="entry name" value="TESTIS EXPRESSED 14, INTERCELLULAR BRIDGE FORMING FACTOR"/>
    <property type="match status" value="1"/>
</dbReference>
<keyword evidence="1" id="KW-0175">Coiled coil</keyword>
<feature type="non-terminal residue" evidence="5">
    <location>
        <position position="964"/>
    </location>
</feature>
<dbReference type="EMBL" id="JAANHZ010000709">
    <property type="protein sequence ID" value="KAG5307973.1"/>
    <property type="molecule type" value="Genomic_DNA"/>
</dbReference>
<dbReference type="InterPro" id="IPR011009">
    <property type="entry name" value="Kinase-like_dom_sf"/>
</dbReference>
<keyword evidence="6" id="KW-1185">Reference proteome</keyword>
<accession>A0A836ETU8</accession>
<feature type="non-terminal residue" evidence="5">
    <location>
        <position position="1"/>
    </location>
</feature>
<gene>
    <name evidence="5" type="primary">Tex14</name>
    <name evidence="5" type="ORF">G6Z75_0007392</name>
</gene>
<feature type="compositionally biased region" description="Low complexity" evidence="2">
    <location>
        <begin position="839"/>
        <end position="848"/>
    </location>
</feature>
<feature type="region of interest" description="Disordered" evidence="2">
    <location>
        <begin position="839"/>
        <end position="858"/>
    </location>
</feature>
<evidence type="ECO:0000313" key="6">
    <source>
        <dbReference type="Proteomes" id="UP000667349"/>
    </source>
</evidence>
<evidence type="ECO:0000256" key="3">
    <source>
        <dbReference type="SAM" id="SignalP"/>
    </source>
</evidence>
<dbReference type="SUPFAM" id="SSF56112">
    <property type="entry name" value="Protein kinase-like (PK-like)"/>
    <property type="match status" value="1"/>
</dbReference>
<dbReference type="GO" id="GO:0045171">
    <property type="term" value="C:intercellular bridge"/>
    <property type="evidence" value="ECO:0007669"/>
    <property type="project" value="TreeGrafter"/>
</dbReference>
<name>A0A836ETU8_9HYME</name>
<dbReference type="GO" id="GO:0030496">
    <property type="term" value="C:midbody"/>
    <property type="evidence" value="ECO:0007669"/>
    <property type="project" value="TreeGrafter"/>
</dbReference>
<evidence type="ECO:0000259" key="4">
    <source>
        <dbReference type="PROSITE" id="PS50011"/>
    </source>
</evidence>
<dbReference type="InterPro" id="IPR001245">
    <property type="entry name" value="Ser-Thr/Tyr_kinase_cat_dom"/>
</dbReference>
<dbReference type="GO" id="GO:0005524">
    <property type="term" value="F:ATP binding"/>
    <property type="evidence" value="ECO:0007669"/>
    <property type="project" value="InterPro"/>
</dbReference>
<sequence length="964" mass="110491">ISLLIFVFLSRLILILKTDKPISKISTKWLSRYTTLFREYSCAMKKLLSFRWIKKTTTRSDRDVQSTSPMPQDGRNEYCRNLLQQFANHCQTSNGEITDPDWVVYLSKEQNAEQSALKDNRKLEIHGHFIPGVPHIRSAEIFEIGYIAGTENKCLELVSAEWNNTKVTLKRHVLSTCRDAIKADVEILNEIRHPNILLLMATTYTSEHGLVSIFESIDCSLYNYMHEQGERINVQGIMQIGIKLADALKYCHMRGYIHTAISSHCVYFATDTTVKLGGWELAREMEKTYVERDFEKYLRLENFKWQAPAICYRLQPNKKIDVYCLMLLLWEMCTGNLYKHSIGNVPWSGYDQSNVERQHMRKRDIVINLQNVPSIFRSLLEAGLHPDETMIMLDMDRIGKKLHRLLMIYEEEEKNDTFINENRNNNDLLYNDTLYQKTSSMSLTQNKVLTKKPFTGQSYQPMEEKKSMSNQLLKSKKEQCNGDLDSKNNMKKMTVINDSVVSPMIKVETTTPCTRCAEISNIVQDLDERNDARANIKRLKKLIASRREDFFFGSDSTFSYSTSYPKATSSLLSQEKSPDYVPCKPANHTTAIEPKCNKSPSEYSGAISKLCTPRRKAPYTGMPSSIKYAIMQPQVLHSNAKSFYESTLWRKEKEICLSRMGRNSKEHNEDSLLSQQTICCNTSITDDDKVQYSTPHVKNADTTYIIGIEKDNCTEDDKKSLKNVSDGTSANISITSNQSIQNLKDALDRATEIISSTTSSKVDLNNIQECKAVFENLYGTRYNDNHEIKVIEKSTSSNRSFLDLSMDEVKNIKTVNEAAGKQIFNRAFIDSQTLNSTTTKTSIESETSQNQSTKKTDQSKITFANRNILTPQKIRVDEREYVNIRPMSSIILKDSPRRRSLPAKLNNLATYASPRTNIQGNQYTTEDMYIDDEFGSKLNYNLILLNDNIILSDDDESLPQTTEL</sequence>
<dbReference type="Pfam" id="PF07714">
    <property type="entry name" value="PK_Tyr_Ser-Thr"/>
    <property type="match status" value="1"/>
</dbReference>
<keyword evidence="5" id="KW-0418">Kinase</keyword>
<dbReference type="GO" id="GO:0007140">
    <property type="term" value="P:male meiotic nuclear division"/>
    <property type="evidence" value="ECO:0007669"/>
    <property type="project" value="InterPro"/>
</dbReference>
<feature type="signal peptide" evidence="3">
    <location>
        <begin position="1"/>
        <end position="18"/>
    </location>
</feature>